<dbReference type="GO" id="GO:0034039">
    <property type="term" value="F:8-oxo-7,8-dihydroguanine DNA N-glycosylase activity"/>
    <property type="evidence" value="ECO:0007669"/>
    <property type="project" value="TreeGrafter"/>
</dbReference>
<dbReference type="InterPro" id="IPR004036">
    <property type="entry name" value="Endonuclease-III-like_CS2"/>
</dbReference>
<dbReference type="Gene3D" id="1.10.340.30">
    <property type="entry name" value="Hypothetical protein, domain 2"/>
    <property type="match status" value="1"/>
</dbReference>
<dbReference type="SUPFAM" id="SSF55811">
    <property type="entry name" value="Nudix"/>
    <property type="match status" value="1"/>
</dbReference>
<keyword evidence="8 14" id="KW-0227">DNA damage</keyword>
<dbReference type="PANTHER" id="PTHR42944">
    <property type="entry name" value="ADENINE DNA GLYCOSYLASE"/>
    <property type="match status" value="1"/>
</dbReference>
<dbReference type="GO" id="GO:0046872">
    <property type="term" value="F:metal ion binding"/>
    <property type="evidence" value="ECO:0007669"/>
    <property type="project" value="UniProtKB-UniRule"/>
</dbReference>
<dbReference type="Pfam" id="PF00633">
    <property type="entry name" value="HHH"/>
    <property type="match status" value="1"/>
</dbReference>
<comment type="similarity">
    <text evidence="3 14">Belongs to the Nth/MutY family.</text>
</comment>
<dbReference type="eggNOG" id="COG0494">
    <property type="taxonomic scope" value="Bacteria"/>
</dbReference>
<comment type="catalytic activity">
    <reaction evidence="1 14">
        <text>Hydrolyzes free adenine bases from 7,8-dihydro-8-oxoguanine:adenine mismatched double-stranded DNA, leaving an apurinic site.</text>
        <dbReference type="EC" id="3.2.2.31"/>
    </reaction>
</comment>
<protein>
    <recommendedName>
        <fullName evidence="5 14">Adenine DNA glycosylase</fullName>
        <ecNumber evidence="4 14">3.2.2.31</ecNumber>
    </recommendedName>
</protein>
<dbReference type="Pfam" id="PF00730">
    <property type="entry name" value="HhH-GPD"/>
    <property type="match status" value="1"/>
</dbReference>
<evidence type="ECO:0000256" key="8">
    <source>
        <dbReference type="ARBA" id="ARBA00022763"/>
    </source>
</evidence>
<keyword evidence="17" id="KW-1185">Reference proteome</keyword>
<keyword evidence="6" id="KW-0004">4Fe-4S</keyword>
<dbReference type="GO" id="GO:0006284">
    <property type="term" value="P:base-excision repair"/>
    <property type="evidence" value="ECO:0007669"/>
    <property type="project" value="UniProtKB-UniRule"/>
</dbReference>
<dbReference type="EMBL" id="AM180252">
    <property type="protein sequence ID" value="CAJ54221.1"/>
    <property type="molecule type" value="Genomic_DNA"/>
</dbReference>
<evidence type="ECO:0000259" key="15">
    <source>
        <dbReference type="PROSITE" id="PS51462"/>
    </source>
</evidence>
<dbReference type="RefSeq" id="WP_011526247.1">
    <property type="nucleotide sequence ID" value="NC_008011.1"/>
</dbReference>
<dbReference type="InterPro" id="IPR005760">
    <property type="entry name" value="A/G_AdeGlyc_MutY"/>
</dbReference>
<dbReference type="eggNOG" id="COG1194">
    <property type="taxonomic scope" value="Bacteria"/>
</dbReference>
<evidence type="ECO:0000256" key="5">
    <source>
        <dbReference type="ARBA" id="ARBA00022023"/>
    </source>
</evidence>
<keyword evidence="12" id="KW-0234">DNA repair</keyword>
<keyword evidence="9" id="KW-0378">Hydrolase</keyword>
<dbReference type="AlphaFoldDB" id="Q1MS05"/>
<accession>Q1MS05</accession>
<dbReference type="InterPro" id="IPR029119">
    <property type="entry name" value="MutY_C"/>
</dbReference>
<comment type="function">
    <text evidence="2">Adenine glycosylase active on G-A mispairs. MutY also corrects error-prone DNA synthesis past GO lesions which are due to the oxidatively damaged form of guanine: 7,8-dihydro-8-oxoguanine (8-oxo-dGTP).</text>
</comment>
<dbReference type="OrthoDB" id="9802365at2"/>
<dbReference type="FunFam" id="1.10.340.30:FF:000002">
    <property type="entry name" value="Adenine DNA glycosylase"/>
    <property type="match status" value="1"/>
</dbReference>
<dbReference type="CDD" id="cd03431">
    <property type="entry name" value="NUDIX_DNA_Glycosylase_C-MutY"/>
    <property type="match status" value="1"/>
</dbReference>
<dbReference type="SUPFAM" id="SSF48150">
    <property type="entry name" value="DNA-glycosylase"/>
    <property type="match status" value="1"/>
</dbReference>
<dbReference type="GO" id="GO:0006298">
    <property type="term" value="P:mismatch repair"/>
    <property type="evidence" value="ECO:0007669"/>
    <property type="project" value="TreeGrafter"/>
</dbReference>
<dbReference type="Gene3D" id="3.90.79.10">
    <property type="entry name" value="Nucleoside Triphosphate Pyrophosphohydrolase"/>
    <property type="match status" value="1"/>
</dbReference>
<feature type="domain" description="Nudix hydrolase" evidence="15">
    <location>
        <begin position="224"/>
        <end position="360"/>
    </location>
</feature>
<dbReference type="PANTHER" id="PTHR42944:SF1">
    <property type="entry name" value="ADENINE DNA GLYCOSYLASE"/>
    <property type="match status" value="1"/>
</dbReference>
<dbReference type="InterPro" id="IPR015797">
    <property type="entry name" value="NUDIX_hydrolase-like_dom_sf"/>
</dbReference>
<dbReference type="Proteomes" id="UP000002430">
    <property type="component" value="Chromosome"/>
</dbReference>
<comment type="cofactor">
    <cofactor evidence="14">
        <name>[4Fe-4S] cluster</name>
        <dbReference type="ChEBI" id="CHEBI:49883"/>
    </cofactor>
    <text evidence="14">Binds 1 [4Fe-4S] cluster.</text>
</comment>
<dbReference type="InterPro" id="IPR023170">
    <property type="entry name" value="HhH_base_excis_C"/>
</dbReference>
<evidence type="ECO:0000256" key="10">
    <source>
        <dbReference type="ARBA" id="ARBA00023004"/>
    </source>
</evidence>
<reference evidence="16 17" key="1">
    <citation type="submission" date="2005-11" db="EMBL/GenBank/DDBJ databases">
        <title>The complete genome sequence of Lawsonia intracellularis: the causative agent of proliferative enteropathy.</title>
        <authorList>
            <person name="Kaur K."/>
            <person name="Zhang Q."/>
            <person name="Beckler D."/>
            <person name="Munir S."/>
            <person name="Li L."/>
            <person name="Kinsley K."/>
            <person name="Herron L."/>
            <person name="Peterson A."/>
            <person name="May B."/>
            <person name="Singh S."/>
            <person name="Gebhart C."/>
            <person name="Kapur V."/>
        </authorList>
    </citation>
    <scope>NUCLEOTIDE SEQUENCE [LARGE SCALE GENOMIC DNA]</scope>
    <source>
        <strain evidence="16 17">PHE/MN1-00</strain>
    </source>
</reference>
<keyword evidence="10 14" id="KW-0408">Iron</keyword>
<dbReference type="InterPro" id="IPR000445">
    <property type="entry name" value="HhH_motif"/>
</dbReference>
<keyword evidence="11" id="KW-0411">Iron-sulfur</keyword>
<dbReference type="HOGENOM" id="CLU_012862_0_3_7"/>
<proteinExistence type="inferred from homology"/>
<dbReference type="STRING" id="363253.LI0165"/>
<sequence length="363" mass="42238">MKEIQQALLNWFYKNKRALPWRETYLPYHVWIAEVMMQQTQMDRGVEYFLRWIKQFPDIASVAYAPEEKLLSAWEGLGYYRRVRHLQSAAQVIMHKYNGTFPERYEDILELPGIGPYTAGAIASTAFNQDFPCIDGNVERVLSRIFDINTHIKKEPTKSKLYDLVKQLMPKKNARDFNQSVMELGALVCKKKPMCLICPVYSMCNSRINGTQLSRPVLAKKTPTTRLKMVTGILQCNQKIFIQQRLDNNIWGRLWEFPNGCIETGETPESAIIRNWNEQLGFSIQIENIITTIIHNYTHYHITLYCFDICFSQNITNTLSVVLPNPTRLSASSYRWVSQKELQTIPLPSPHRKLATLFFNTKK</sequence>
<dbReference type="InterPro" id="IPR044298">
    <property type="entry name" value="MIG/MutY"/>
</dbReference>
<evidence type="ECO:0000256" key="14">
    <source>
        <dbReference type="RuleBase" id="RU365096"/>
    </source>
</evidence>
<evidence type="ECO:0000256" key="3">
    <source>
        <dbReference type="ARBA" id="ARBA00008343"/>
    </source>
</evidence>
<evidence type="ECO:0000256" key="4">
    <source>
        <dbReference type="ARBA" id="ARBA00012045"/>
    </source>
</evidence>
<dbReference type="GO" id="GO:0035485">
    <property type="term" value="F:adenine/guanine mispair binding"/>
    <property type="evidence" value="ECO:0007669"/>
    <property type="project" value="TreeGrafter"/>
</dbReference>
<dbReference type="SMART" id="SM00478">
    <property type="entry name" value="ENDO3c"/>
    <property type="match status" value="1"/>
</dbReference>
<evidence type="ECO:0000256" key="6">
    <source>
        <dbReference type="ARBA" id="ARBA00022485"/>
    </source>
</evidence>
<dbReference type="CDD" id="cd00056">
    <property type="entry name" value="ENDO3c"/>
    <property type="match status" value="1"/>
</dbReference>
<evidence type="ECO:0000313" key="16">
    <source>
        <dbReference type="EMBL" id="CAJ54221.1"/>
    </source>
</evidence>
<evidence type="ECO:0000256" key="1">
    <source>
        <dbReference type="ARBA" id="ARBA00000843"/>
    </source>
</evidence>
<dbReference type="PROSITE" id="PS01155">
    <property type="entry name" value="ENDONUCLEASE_III_2"/>
    <property type="match status" value="1"/>
</dbReference>
<dbReference type="Pfam" id="PF14815">
    <property type="entry name" value="NUDIX_4"/>
    <property type="match status" value="1"/>
</dbReference>
<evidence type="ECO:0000313" key="17">
    <source>
        <dbReference type="Proteomes" id="UP000002430"/>
    </source>
</evidence>
<dbReference type="KEGG" id="lip:LI0165"/>
<evidence type="ECO:0000256" key="9">
    <source>
        <dbReference type="ARBA" id="ARBA00022801"/>
    </source>
</evidence>
<dbReference type="GO" id="GO:0032357">
    <property type="term" value="F:oxidized purine DNA binding"/>
    <property type="evidence" value="ECO:0007669"/>
    <property type="project" value="TreeGrafter"/>
</dbReference>
<organism evidence="16 17">
    <name type="scientific">Lawsonia intracellularis (strain PHE/MN1-00)</name>
    <dbReference type="NCBI Taxonomy" id="363253"/>
    <lineage>
        <taxon>Bacteria</taxon>
        <taxon>Pseudomonadati</taxon>
        <taxon>Thermodesulfobacteriota</taxon>
        <taxon>Desulfovibrionia</taxon>
        <taxon>Desulfovibrionales</taxon>
        <taxon>Desulfovibrionaceae</taxon>
        <taxon>Lawsonia</taxon>
    </lineage>
</organism>
<name>Q1MS05_LAWIP</name>
<evidence type="ECO:0000256" key="7">
    <source>
        <dbReference type="ARBA" id="ARBA00022723"/>
    </source>
</evidence>
<evidence type="ECO:0000256" key="13">
    <source>
        <dbReference type="ARBA" id="ARBA00023295"/>
    </source>
</evidence>
<dbReference type="GO" id="GO:0000701">
    <property type="term" value="F:purine-specific mismatch base pair DNA N-glycosylase activity"/>
    <property type="evidence" value="ECO:0007669"/>
    <property type="project" value="UniProtKB-EC"/>
</dbReference>
<dbReference type="PROSITE" id="PS51462">
    <property type="entry name" value="NUDIX"/>
    <property type="match status" value="1"/>
</dbReference>
<dbReference type="NCBIfam" id="TIGR01084">
    <property type="entry name" value="mutY"/>
    <property type="match status" value="1"/>
</dbReference>
<dbReference type="InterPro" id="IPR011257">
    <property type="entry name" value="DNA_glycosylase"/>
</dbReference>
<dbReference type="InterPro" id="IPR000086">
    <property type="entry name" value="NUDIX_hydrolase_dom"/>
</dbReference>
<dbReference type="InterPro" id="IPR003265">
    <property type="entry name" value="HhH-GPD_domain"/>
</dbReference>
<gene>
    <name evidence="16" type="primary">mutY</name>
    <name evidence="16" type="ordered locus">LI0165</name>
</gene>
<keyword evidence="13 14" id="KW-0326">Glycosidase</keyword>
<evidence type="ECO:0000256" key="2">
    <source>
        <dbReference type="ARBA" id="ARBA00002933"/>
    </source>
</evidence>
<dbReference type="GO" id="GO:0051539">
    <property type="term" value="F:4 iron, 4 sulfur cluster binding"/>
    <property type="evidence" value="ECO:0007669"/>
    <property type="project" value="UniProtKB-UniRule"/>
</dbReference>
<evidence type="ECO:0000256" key="12">
    <source>
        <dbReference type="ARBA" id="ARBA00023204"/>
    </source>
</evidence>
<dbReference type="Gene3D" id="1.10.1670.10">
    <property type="entry name" value="Helix-hairpin-Helix base-excision DNA repair enzymes (C-terminal)"/>
    <property type="match status" value="1"/>
</dbReference>
<dbReference type="EC" id="3.2.2.31" evidence="4 14"/>
<evidence type="ECO:0000256" key="11">
    <source>
        <dbReference type="ARBA" id="ARBA00023014"/>
    </source>
</evidence>
<keyword evidence="7" id="KW-0479">Metal-binding</keyword>